<dbReference type="InterPro" id="IPR018580">
    <property type="entry name" value="Uncharacterised_YfhO"/>
</dbReference>
<feature type="transmembrane region" description="Helical" evidence="1">
    <location>
        <begin position="148"/>
        <end position="167"/>
    </location>
</feature>
<keyword evidence="1" id="KW-1133">Transmembrane helix</keyword>
<comment type="caution">
    <text evidence="2">The sequence shown here is derived from an EMBL/GenBank/DDBJ whole genome shotgun (WGS) entry which is preliminary data.</text>
</comment>
<dbReference type="PANTHER" id="PTHR38454">
    <property type="entry name" value="INTEGRAL MEMBRANE PROTEIN-RELATED"/>
    <property type="match status" value="1"/>
</dbReference>
<name>A0A9D1M5J3_9BACT</name>
<gene>
    <name evidence="2" type="ORF">IAB03_00250</name>
</gene>
<feature type="transmembrane region" description="Helical" evidence="1">
    <location>
        <begin position="96"/>
        <end position="116"/>
    </location>
</feature>
<feature type="transmembrane region" description="Helical" evidence="1">
    <location>
        <begin position="364"/>
        <end position="381"/>
    </location>
</feature>
<dbReference type="PANTHER" id="PTHR38454:SF1">
    <property type="entry name" value="INTEGRAL MEMBRANE PROTEIN"/>
    <property type="match status" value="1"/>
</dbReference>
<reference evidence="2" key="2">
    <citation type="journal article" date="2021" name="PeerJ">
        <title>Extensive microbial diversity within the chicken gut microbiome revealed by metagenomics and culture.</title>
        <authorList>
            <person name="Gilroy R."/>
            <person name="Ravi A."/>
            <person name="Getino M."/>
            <person name="Pursley I."/>
            <person name="Horton D.L."/>
            <person name="Alikhan N.F."/>
            <person name="Baker D."/>
            <person name="Gharbi K."/>
            <person name="Hall N."/>
            <person name="Watson M."/>
            <person name="Adriaenssens E.M."/>
            <person name="Foster-Nyarko E."/>
            <person name="Jarju S."/>
            <person name="Secka A."/>
            <person name="Antonio M."/>
            <person name="Oren A."/>
            <person name="Chaudhuri R.R."/>
            <person name="La Ragione R."/>
            <person name="Hildebrand F."/>
            <person name="Pallen M.J."/>
        </authorList>
    </citation>
    <scope>NUCLEOTIDE SEQUENCE</scope>
    <source>
        <strain evidence="2">CHK158-818</strain>
    </source>
</reference>
<evidence type="ECO:0000313" key="2">
    <source>
        <dbReference type="EMBL" id="HIU54220.1"/>
    </source>
</evidence>
<feature type="transmembrane region" description="Helical" evidence="1">
    <location>
        <begin position="500"/>
        <end position="518"/>
    </location>
</feature>
<feature type="transmembrane region" description="Helical" evidence="1">
    <location>
        <begin position="172"/>
        <end position="189"/>
    </location>
</feature>
<feature type="transmembrane region" description="Helical" evidence="1">
    <location>
        <begin position="195"/>
        <end position="214"/>
    </location>
</feature>
<evidence type="ECO:0000256" key="1">
    <source>
        <dbReference type="SAM" id="Phobius"/>
    </source>
</evidence>
<proteinExistence type="predicted"/>
<feature type="transmembrane region" description="Helical" evidence="1">
    <location>
        <begin position="339"/>
        <end position="357"/>
    </location>
</feature>
<dbReference type="Proteomes" id="UP000824112">
    <property type="component" value="Unassembled WGS sequence"/>
</dbReference>
<dbReference type="EMBL" id="DVNA01000004">
    <property type="protein sequence ID" value="HIU54220.1"/>
    <property type="molecule type" value="Genomic_DNA"/>
</dbReference>
<feature type="transmembrane region" description="Helical" evidence="1">
    <location>
        <begin position="525"/>
        <end position="542"/>
    </location>
</feature>
<evidence type="ECO:0000313" key="3">
    <source>
        <dbReference type="Proteomes" id="UP000824112"/>
    </source>
</evidence>
<dbReference type="AlphaFoldDB" id="A0A9D1M5J3"/>
<feature type="transmembrane region" description="Helical" evidence="1">
    <location>
        <begin position="401"/>
        <end position="421"/>
    </location>
</feature>
<feature type="transmembrane region" description="Helical" evidence="1">
    <location>
        <begin position="123"/>
        <end position="142"/>
    </location>
</feature>
<feature type="transmembrane region" description="Helical" evidence="1">
    <location>
        <begin position="221"/>
        <end position="241"/>
    </location>
</feature>
<feature type="transmembrane region" description="Helical" evidence="1">
    <location>
        <begin position="787"/>
        <end position="808"/>
    </location>
</feature>
<feature type="transmembrane region" description="Helical" evidence="1">
    <location>
        <begin position="9"/>
        <end position="27"/>
    </location>
</feature>
<keyword evidence="1" id="KW-0472">Membrane</keyword>
<organism evidence="2 3">
    <name type="scientific">Candidatus Gallibacteroides avistercoris</name>
    <dbReference type="NCBI Taxonomy" id="2840833"/>
    <lineage>
        <taxon>Bacteria</taxon>
        <taxon>Pseudomonadati</taxon>
        <taxon>Bacteroidota</taxon>
        <taxon>Bacteroidia</taxon>
        <taxon>Bacteroidales</taxon>
        <taxon>Bacteroidaceae</taxon>
        <taxon>Bacteroidaceae incertae sedis</taxon>
        <taxon>Candidatus Gallibacteroides</taxon>
    </lineage>
</organism>
<accession>A0A9D1M5J3</accession>
<sequence>MIPQVKKSLPYLISILLFVVISVVFFMPDIAEGKVLLQTDTMQGIGVGQEGVAFREQTGEVTRWTNSLFSGMPNYQITPSYAPSAVVRFLENAYRLWLPAPVSLVFIMLVGFFILLITLRMRWYLAVIGAIAYAFSSYFFILIEAGHLWKFITLAHIPPTIAGILLVYRGKYLAGAFLAALFATFQIAANHVQMTYYSLFIILALVVCECIAYVKEKRIAEFFKASGVLVIAALLAVAANWPNLYNTYEYSKESTRGLSELAHPENVAKSGLAGLEKDYITSWSYGLGETWSLLVPDVKGGRSVFIGQEPDLVKEVPQQYRQVIAQQMRYWGDQPFTSGPVYVGAFVLTLFILGCFIVKGPLKWALLSATVLSIVLAWGKNFMPLTDLFIDYFPMYNKFRAVSSMLVIAEFCIPVLAILALKEILENPAILKEKKHATLFSLEITAGVALIFALFPNLFFSFLSQQEQMAFLPQAKANPQVQQILAYLESVRRSIFTADAWRSLIIILLGAGLTYLYATQRVKKYTYIAAIGALILCDLYTVDKRYLNSSNFVPKRQLSNPFPMTEADKEILQDKDPNYRVFNLTVQNPFSDPTTSYYHKSIGGYHAAKLRRYQDLIEHQLSKGNQQVLNMLNTKYIIQNDENGKPYVQRNAGALGNGWFVSSIQWVNSADEEMKALDHLNPLDTAVIDVRFKEALGNIVLNKTPGDTIQLTSYKPNELTYTANSVNGGLAVFSEIYYPDGWKVTIDGKPAKEVRADYVLRALQIPEGKHEVLFRFDPDSVKNSETIAFIALALIGLLFAATIAVPLIRKKKEKEAK</sequence>
<protein>
    <submittedName>
        <fullName evidence="2">YfhO family protein</fullName>
    </submittedName>
</protein>
<feature type="transmembrane region" description="Helical" evidence="1">
    <location>
        <begin position="442"/>
        <end position="463"/>
    </location>
</feature>
<dbReference type="Pfam" id="PF09586">
    <property type="entry name" value="YfhO"/>
    <property type="match status" value="1"/>
</dbReference>
<keyword evidence="1" id="KW-0812">Transmembrane</keyword>
<reference evidence="2" key="1">
    <citation type="submission" date="2020-10" db="EMBL/GenBank/DDBJ databases">
        <authorList>
            <person name="Gilroy R."/>
        </authorList>
    </citation>
    <scope>NUCLEOTIDE SEQUENCE</scope>
    <source>
        <strain evidence="2">CHK158-818</strain>
    </source>
</reference>